<accession>A0A370DQE0</accession>
<evidence type="ECO:0000313" key="2">
    <source>
        <dbReference type="Proteomes" id="UP000254771"/>
    </source>
</evidence>
<proteinExistence type="predicted"/>
<evidence type="ECO:0000313" key="1">
    <source>
        <dbReference type="EMBL" id="RDH86366.1"/>
    </source>
</evidence>
<dbReference type="EMBL" id="QFXE01000010">
    <property type="protein sequence ID" value="RDH86366.1"/>
    <property type="molecule type" value="Genomic_DNA"/>
</dbReference>
<protein>
    <submittedName>
        <fullName evidence="1">Uncharacterized protein</fullName>
    </submittedName>
</protein>
<reference evidence="1 2" key="1">
    <citation type="journal article" date="2018" name="ISME J.">
        <title>Endosymbiont genomes yield clues of tubeworm success.</title>
        <authorList>
            <person name="Li Y."/>
            <person name="Liles M.R."/>
            <person name="Halanych K.M."/>
        </authorList>
    </citation>
    <scope>NUCLEOTIDE SEQUENCE [LARGE SCALE GENOMIC DNA]</scope>
    <source>
        <strain evidence="1">A1462</strain>
    </source>
</reference>
<keyword evidence="2" id="KW-1185">Reference proteome</keyword>
<sequence length="290" mass="31050">MTIEEKHSAQMGELFDLYGAGAISIETFNRLEERYGQQLDAVGQKQREELAGRLEGLEEYLTSEMDLEIQKRDEREILIEEAFQEGLLTQQERYALLEELEADHQSRMKDIEQKSMSAQEKLWASGMQGKFQVTAGVLGSISQLMISENRKMFNIGKAAAISQTIIETYVGAQKAFSALAGIPIIGPALGAAAAAAAVLGGMARVSAIRSQTMSSGGGVSTGAPGSVTVGGGLPIETVPSATTSAETSAPIENRTFSITDIVEDAPMSGQAVRNLIDLIKEQQADGYVLT</sequence>
<gene>
    <name evidence="1" type="ORF">DIZ78_09355</name>
</gene>
<comment type="caution">
    <text evidence="1">The sequence shown here is derived from an EMBL/GenBank/DDBJ whole genome shotgun (WGS) entry which is preliminary data.</text>
</comment>
<organism evidence="1 2">
    <name type="scientific">endosymbiont of Escarpia spicata</name>
    <dbReference type="NCBI Taxonomy" id="2200908"/>
    <lineage>
        <taxon>Bacteria</taxon>
        <taxon>Pseudomonadati</taxon>
        <taxon>Pseudomonadota</taxon>
        <taxon>Gammaproteobacteria</taxon>
        <taxon>sulfur-oxidizing symbionts</taxon>
    </lineage>
</organism>
<dbReference type="AlphaFoldDB" id="A0A370DQE0"/>
<dbReference type="Proteomes" id="UP000254771">
    <property type="component" value="Unassembled WGS sequence"/>
</dbReference>
<name>A0A370DQE0_9GAMM</name>